<accession>A0A9W9ZGF6</accession>
<dbReference type="InterPro" id="IPR016662">
    <property type="entry name" value="Acyl-CoA_thioEstase_long-chain"/>
</dbReference>
<evidence type="ECO:0000313" key="5">
    <source>
        <dbReference type="EMBL" id="KAJ7380860.1"/>
    </source>
</evidence>
<dbReference type="InterPro" id="IPR014940">
    <property type="entry name" value="BAAT_C"/>
</dbReference>
<dbReference type="PANTHER" id="PTHR10824">
    <property type="entry name" value="ACYL-COENZYME A THIOESTERASE-RELATED"/>
    <property type="match status" value="1"/>
</dbReference>
<gene>
    <name evidence="5" type="ORF">OS493_007255</name>
</gene>
<evidence type="ECO:0000259" key="4">
    <source>
        <dbReference type="Pfam" id="PF08840"/>
    </source>
</evidence>
<comment type="similarity">
    <text evidence="1">Belongs to the C/M/P thioester hydrolase family.</text>
</comment>
<dbReference type="GO" id="GO:0006637">
    <property type="term" value="P:acyl-CoA metabolic process"/>
    <property type="evidence" value="ECO:0007669"/>
    <property type="project" value="InterPro"/>
</dbReference>
<dbReference type="InterPro" id="IPR029058">
    <property type="entry name" value="AB_hydrolase_fold"/>
</dbReference>
<dbReference type="AlphaFoldDB" id="A0A9W9ZGF6"/>
<reference evidence="5" key="1">
    <citation type="submission" date="2023-01" db="EMBL/GenBank/DDBJ databases">
        <title>Genome assembly of the deep-sea coral Lophelia pertusa.</title>
        <authorList>
            <person name="Herrera S."/>
            <person name="Cordes E."/>
        </authorList>
    </citation>
    <scope>NUCLEOTIDE SEQUENCE</scope>
    <source>
        <strain evidence="5">USNM1676648</strain>
        <tissue evidence="5">Polyp</tissue>
    </source>
</reference>
<comment type="caution">
    <text evidence="5">The sequence shown here is derived from an EMBL/GenBank/DDBJ whole genome shotgun (WGS) entry which is preliminary data.</text>
</comment>
<dbReference type="Gene3D" id="3.40.50.1820">
    <property type="entry name" value="alpha/beta hydrolase"/>
    <property type="match status" value="1"/>
</dbReference>
<evidence type="ECO:0000313" key="6">
    <source>
        <dbReference type="Proteomes" id="UP001163046"/>
    </source>
</evidence>
<evidence type="ECO:0000259" key="3">
    <source>
        <dbReference type="Pfam" id="PF04775"/>
    </source>
</evidence>
<dbReference type="FunFam" id="3.40.50.1820:FF:000024">
    <property type="entry name" value="acyl-coenzyme A thioesterase 4"/>
    <property type="match status" value="1"/>
</dbReference>
<feature type="active site" description="Charge relay system" evidence="2">
    <location>
        <position position="376"/>
    </location>
</feature>
<feature type="domain" description="BAAT/Acyl-CoA thioester hydrolase C-terminal" evidence="4">
    <location>
        <begin position="214"/>
        <end position="425"/>
    </location>
</feature>
<feature type="domain" description="Acyl-CoA thioester hydrolase/bile acid-CoA amino acid N-acetyltransferase" evidence="3">
    <location>
        <begin position="22"/>
        <end position="152"/>
    </location>
</feature>
<dbReference type="PIRSF" id="PIRSF016521">
    <property type="entry name" value="Acyl-CoA_hydro"/>
    <property type="match status" value="1"/>
</dbReference>
<sequence length="433" mass="47967">MATPIFFKQHANLRPKSSLIDKITKIHVSRLKPLQKITLGANLVGDKGEVFQSQAHFIADKDGKVDVCRDPSLGGSYSGVSSMGLLWSMKPAPGQRKGSRLMKTDVTKPYNIQLKCFDDHISPHDSSLHPLSSVTFQKWYMADGVKRIPVREGRIRGTLFLPPGDGPFPGVVDLLGGAGGLVEFKASLLASHGFAALALAYFAHDDLSSSPEYVDLNYIEEAAEWLCYHPKVLPNGIAIHSICLGSWLGLLLASYRTDLIKAVVAISPWHAPFWQPYRYKGKLSNVFRYSMEDAKITDEGIMLRYCMPSAKEFVLPSAELSAVTPVERITCPVLLVFGTDDLNIDSDMTVGYISECLKAAGKESLCTVLKLPGAGHCIEPPYAPMCYNTYMKPFKQYWVLGGEAKSHALAQEIYWNKILDFLQQNQRNFKSSL</sequence>
<keyword evidence="6" id="KW-1185">Reference proteome</keyword>
<dbReference type="GO" id="GO:0006631">
    <property type="term" value="P:fatty acid metabolic process"/>
    <property type="evidence" value="ECO:0007669"/>
    <property type="project" value="TreeGrafter"/>
</dbReference>
<dbReference type="GO" id="GO:0047617">
    <property type="term" value="F:fatty acyl-CoA hydrolase activity"/>
    <property type="evidence" value="ECO:0007669"/>
    <property type="project" value="TreeGrafter"/>
</dbReference>
<dbReference type="Gene3D" id="2.60.40.2240">
    <property type="entry name" value="Acyl-CoA thioester hydrolase/BAAT N-terminal domain"/>
    <property type="match status" value="1"/>
</dbReference>
<organism evidence="5 6">
    <name type="scientific">Desmophyllum pertusum</name>
    <dbReference type="NCBI Taxonomy" id="174260"/>
    <lineage>
        <taxon>Eukaryota</taxon>
        <taxon>Metazoa</taxon>
        <taxon>Cnidaria</taxon>
        <taxon>Anthozoa</taxon>
        <taxon>Hexacorallia</taxon>
        <taxon>Scleractinia</taxon>
        <taxon>Caryophylliina</taxon>
        <taxon>Caryophylliidae</taxon>
        <taxon>Desmophyllum</taxon>
    </lineage>
</organism>
<dbReference type="PANTHER" id="PTHR10824:SF4">
    <property type="entry name" value="ACYL-COENZYME A THIOESTERASE 1-LIKE"/>
    <property type="match status" value="1"/>
</dbReference>
<dbReference type="FunFam" id="2.60.40.2240:FF:000001">
    <property type="entry name" value="acyl-coenzyme A thioesterase 4"/>
    <property type="match status" value="1"/>
</dbReference>
<dbReference type="InterPro" id="IPR006862">
    <property type="entry name" value="Thio_Ohase/aa_AcTrfase"/>
</dbReference>
<dbReference type="InterPro" id="IPR042490">
    <property type="entry name" value="Thio_Ohase/BAAT_N"/>
</dbReference>
<feature type="active site" description="Charge relay system" evidence="2">
    <location>
        <position position="341"/>
    </location>
</feature>
<dbReference type="OrthoDB" id="6347013at2759"/>
<dbReference type="Pfam" id="PF04775">
    <property type="entry name" value="Bile_Hydr_Trans"/>
    <property type="match status" value="1"/>
</dbReference>
<feature type="active site" description="Charge relay system" evidence="2">
    <location>
        <position position="243"/>
    </location>
</feature>
<evidence type="ECO:0000256" key="1">
    <source>
        <dbReference type="ARBA" id="ARBA00006538"/>
    </source>
</evidence>
<dbReference type="SUPFAM" id="SSF53474">
    <property type="entry name" value="alpha/beta-Hydrolases"/>
    <property type="match status" value="1"/>
</dbReference>
<protein>
    <submittedName>
        <fullName evidence="5">Uncharacterized protein</fullName>
    </submittedName>
</protein>
<dbReference type="Pfam" id="PF08840">
    <property type="entry name" value="BAAT_C"/>
    <property type="match status" value="1"/>
</dbReference>
<evidence type="ECO:0000256" key="2">
    <source>
        <dbReference type="PIRSR" id="PIRSR016521-1"/>
    </source>
</evidence>
<dbReference type="EMBL" id="MU826352">
    <property type="protein sequence ID" value="KAJ7380860.1"/>
    <property type="molecule type" value="Genomic_DNA"/>
</dbReference>
<proteinExistence type="inferred from homology"/>
<name>A0A9W9ZGF6_9CNID</name>
<dbReference type="Proteomes" id="UP001163046">
    <property type="component" value="Unassembled WGS sequence"/>
</dbReference>